<feature type="domain" description="SCP" evidence="5">
    <location>
        <begin position="17"/>
        <end position="179"/>
    </location>
</feature>
<accession>B3MD40</accession>
<evidence type="ECO:0000313" key="7">
    <source>
        <dbReference type="Proteomes" id="UP000007801"/>
    </source>
</evidence>
<gene>
    <name evidence="6" type="primary">Dana\GF12003</name>
    <name evidence="6" type="synonym">dana_GLEANR_12016</name>
    <name evidence="6" type="ORF">GF12003</name>
</gene>
<dbReference type="InParanoid" id="B3MD40"/>
<dbReference type="CDD" id="cd05380">
    <property type="entry name" value="CAP_euk"/>
    <property type="match status" value="1"/>
</dbReference>
<comment type="similarity">
    <text evidence="2">Belongs to the CRISP family.</text>
</comment>
<dbReference type="GO" id="GO:0005576">
    <property type="term" value="C:extracellular region"/>
    <property type="evidence" value="ECO:0007669"/>
    <property type="project" value="UniProtKB-SubCell"/>
</dbReference>
<organism evidence="6 7">
    <name type="scientific">Drosophila ananassae</name>
    <name type="common">Fruit fly</name>
    <dbReference type="NCBI Taxonomy" id="7217"/>
    <lineage>
        <taxon>Eukaryota</taxon>
        <taxon>Metazoa</taxon>
        <taxon>Ecdysozoa</taxon>
        <taxon>Arthropoda</taxon>
        <taxon>Hexapoda</taxon>
        <taxon>Insecta</taxon>
        <taxon>Pterygota</taxon>
        <taxon>Neoptera</taxon>
        <taxon>Endopterygota</taxon>
        <taxon>Diptera</taxon>
        <taxon>Brachycera</taxon>
        <taxon>Muscomorpha</taxon>
        <taxon>Ephydroidea</taxon>
        <taxon>Drosophilidae</taxon>
        <taxon>Drosophila</taxon>
        <taxon>Sophophora</taxon>
    </lineage>
</organism>
<keyword evidence="4" id="KW-0732">Signal</keyword>
<keyword evidence="3" id="KW-0964">Secreted</keyword>
<dbReference type="STRING" id="7217.B3MD40"/>
<dbReference type="GO" id="GO:0045434">
    <property type="term" value="P:negative regulation of female receptivity, post-mating"/>
    <property type="evidence" value="ECO:0007669"/>
    <property type="project" value="EnsemblMetazoa"/>
</dbReference>
<evidence type="ECO:0000259" key="5">
    <source>
        <dbReference type="SMART" id="SM00198"/>
    </source>
</evidence>
<evidence type="ECO:0000256" key="2">
    <source>
        <dbReference type="ARBA" id="ARBA00009923"/>
    </source>
</evidence>
<dbReference type="OrthoDB" id="414826at2759"/>
<comment type="subcellular location">
    <subcellularLocation>
        <location evidence="1">Secreted</location>
    </subcellularLocation>
</comment>
<dbReference type="InterPro" id="IPR035940">
    <property type="entry name" value="CAP_sf"/>
</dbReference>
<sequence>MSAKCGKGAHVLNVNGGLKPKILGAINILRNYVASGVGNFSIAARMPVMKWDHHLQRMANFQIRQCDNKTSFCANIRKYHYVATIEIRGTMRRRGNLVKVVVDRMLPDLFNDLLGCKMDENQQMKPLAEGRCNGHYTPLIEDHGSRMGCAILVKPLDEHDPKQVSIVLLCHFSRANVNGMPHYEVGTTATEKCRTGADQLYQFLCSTAEEVNANKLVVKTAQPDHPDEISDTE</sequence>
<name>B3MD40_DROAN</name>
<dbReference type="KEGG" id="dan:6494861"/>
<dbReference type="SMART" id="SM00198">
    <property type="entry name" value="SCP"/>
    <property type="match status" value="1"/>
</dbReference>
<dbReference type="EMBL" id="CH902619">
    <property type="protein sequence ID" value="EDV36355.2"/>
    <property type="molecule type" value="Genomic_DNA"/>
</dbReference>
<evidence type="ECO:0000256" key="1">
    <source>
        <dbReference type="ARBA" id="ARBA00004613"/>
    </source>
</evidence>
<evidence type="ECO:0000256" key="3">
    <source>
        <dbReference type="ARBA" id="ARBA00022525"/>
    </source>
</evidence>
<dbReference type="InterPro" id="IPR014044">
    <property type="entry name" value="CAP_dom"/>
</dbReference>
<reference evidence="6 7" key="1">
    <citation type="journal article" date="2007" name="Nature">
        <title>Evolution of genes and genomes on the Drosophila phylogeny.</title>
        <authorList>
            <consortium name="Drosophila 12 Genomes Consortium"/>
            <person name="Clark A.G."/>
            <person name="Eisen M.B."/>
            <person name="Smith D.R."/>
            <person name="Bergman C.M."/>
            <person name="Oliver B."/>
            <person name="Markow T.A."/>
            <person name="Kaufman T.C."/>
            <person name="Kellis M."/>
            <person name="Gelbart W."/>
            <person name="Iyer V.N."/>
            <person name="Pollard D.A."/>
            <person name="Sackton T.B."/>
            <person name="Larracuente A.M."/>
            <person name="Singh N.D."/>
            <person name="Abad J.P."/>
            <person name="Abt D.N."/>
            <person name="Adryan B."/>
            <person name="Aguade M."/>
            <person name="Akashi H."/>
            <person name="Anderson W.W."/>
            <person name="Aquadro C.F."/>
            <person name="Ardell D.H."/>
            <person name="Arguello R."/>
            <person name="Artieri C.G."/>
            <person name="Barbash D.A."/>
            <person name="Barker D."/>
            <person name="Barsanti P."/>
            <person name="Batterham P."/>
            <person name="Batzoglou S."/>
            <person name="Begun D."/>
            <person name="Bhutkar A."/>
            <person name="Blanco E."/>
            <person name="Bosak S.A."/>
            <person name="Bradley R.K."/>
            <person name="Brand A.D."/>
            <person name="Brent M.R."/>
            <person name="Brooks A.N."/>
            <person name="Brown R.H."/>
            <person name="Butlin R.K."/>
            <person name="Caggese C."/>
            <person name="Calvi B.R."/>
            <person name="Bernardo de Carvalho A."/>
            <person name="Caspi A."/>
            <person name="Castrezana S."/>
            <person name="Celniker S.E."/>
            <person name="Chang J.L."/>
            <person name="Chapple C."/>
            <person name="Chatterji S."/>
            <person name="Chinwalla A."/>
            <person name="Civetta A."/>
            <person name="Clifton S.W."/>
            <person name="Comeron J.M."/>
            <person name="Costello J.C."/>
            <person name="Coyne J.A."/>
            <person name="Daub J."/>
            <person name="David R.G."/>
            <person name="Delcher A.L."/>
            <person name="Delehaunty K."/>
            <person name="Do C.B."/>
            <person name="Ebling H."/>
            <person name="Edwards K."/>
            <person name="Eickbush T."/>
            <person name="Evans J.D."/>
            <person name="Filipski A."/>
            <person name="Findeiss S."/>
            <person name="Freyhult E."/>
            <person name="Fulton L."/>
            <person name="Fulton R."/>
            <person name="Garcia A.C."/>
            <person name="Gardiner A."/>
            <person name="Garfield D.A."/>
            <person name="Garvin B.E."/>
            <person name="Gibson G."/>
            <person name="Gilbert D."/>
            <person name="Gnerre S."/>
            <person name="Godfrey J."/>
            <person name="Good R."/>
            <person name="Gotea V."/>
            <person name="Gravely B."/>
            <person name="Greenberg A.J."/>
            <person name="Griffiths-Jones S."/>
            <person name="Gross S."/>
            <person name="Guigo R."/>
            <person name="Gustafson E.A."/>
            <person name="Haerty W."/>
            <person name="Hahn M.W."/>
            <person name="Halligan D.L."/>
            <person name="Halpern A.L."/>
            <person name="Halter G.M."/>
            <person name="Han M.V."/>
            <person name="Heger A."/>
            <person name="Hillier L."/>
            <person name="Hinrichs A.S."/>
            <person name="Holmes I."/>
            <person name="Hoskins R.A."/>
            <person name="Hubisz M.J."/>
            <person name="Hultmark D."/>
            <person name="Huntley M.A."/>
            <person name="Jaffe D.B."/>
            <person name="Jagadeeshan S."/>
            <person name="Jeck W.R."/>
            <person name="Johnson J."/>
            <person name="Jones C.D."/>
            <person name="Jordan W.C."/>
            <person name="Karpen G.H."/>
            <person name="Kataoka E."/>
            <person name="Keightley P.D."/>
            <person name="Kheradpour P."/>
            <person name="Kirkness E.F."/>
            <person name="Koerich L.B."/>
            <person name="Kristiansen K."/>
            <person name="Kudrna D."/>
            <person name="Kulathinal R.J."/>
            <person name="Kumar S."/>
            <person name="Kwok R."/>
            <person name="Lander E."/>
            <person name="Langley C.H."/>
            <person name="Lapoint R."/>
            <person name="Lazzaro B.P."/>
            <person name="Lee S.J."/>
            <person name="Levesque L."/>
            <person name="Li R."/>
            <person name="Lin C.F."/>
            <person name="Lin M.F."/>
            <person name="Lindblad-Toh K."/>
            <person name="Llopart A."/>
            <person name="Long M."/>
            <person name="Low L."/>
            <person name="Lozovsky E."/>
            <person name="Lu J."/>
            <person name="Luo M."/>
            <person name="Machado C.A."/>
            <person name="Makalowski W."/>
            <person name="Marzo M."/>
            <person name="Matsuda M."/>
            <person name="Matzkin L."/>
            <person name="McAllister B."/>
            <person name="McBride C.S."/>
            <person name="McKernan B."/>
            <person name="McKernan K."/>
            <person name="Mendez-Lago M."/>
            <person name="Minx P."/>
            <person name="Mollenhauer M.U."/>
            <person name="Montooth K."/>
            <person name="Mount S.M."/>
            <person name="Mu X."/>
            <person name="Myers E."/>
            <person name="Negre B."/>
            <person name="Newfeld S."/>
            <person name="Nielsen R."/>
            <person name="Noor M.A."/>
            <person name="O'Grady P."/>
            <person name="Pachter L."/>
            <person name="Papaceit M."/>
            <person name="Parisi M.J."/>
            <person name="Parisi M."/>
            <person name="Parts L."/>
            <person name="Pedersen J.S."/>
            <person name="Pesole G."/>
            <person name="Phillippy A.M."/>
            <person name="Ponting C.P."/>
            <person name="Pop M."/>
            <person name="Porcelli D."/>
            <person name="Powell J.R."/>
            <person name="Prohaska S."/>
            <person name="Pruitt K."/>
            <person name="Puig M."/>
            <person name="Quesneville H."/>
            <person name="Ram K.R."/>
            <person name="Rand D."/>
            <person name="Rasmussen M.D."/>
            <person name="Reed L.K."/>
            <person name="Reenan R."/>
            <person name="Reily A."/>
            <person name="Remington K.A."/>
            <person name="Rieger T.T."/>
            <person name="Ritchie M.G."/>
            <person name="Robin C."/>
            <person name="Rogers Y.H."/>
            <person name="Rohde C."/>
            <person name="Rozas J."/>
            <person name="Rubenfield M.J."/>
            <person name="Ruiz A."/>
            <person name="Russo S."/>
            <person name="Salzberg S.L."/>
            <person name="Sanchez-Gracia A."/>
            <person name="Saranga D.J."/>
            <person name="Sato H."/>
            <person name="Schaeffer S.W."/>
            <person name="Schatz M.C."/>
            <person name="Schlenke T."/>
            <person name="Schwartz R."/>
            <person name="Segarra C."/>
            <person name="Singh R.S."/>
            <person name="Sirot L."/>
            <person name="Sirota M."/>
            <person name="Sisneros N.B."/>
            <person name="Smith C.D."/>
            <person name="Smith T.F."/>
            <person name="Spieth J."/>
            <person name="Stage D.E."/>
            <person name="Stark A."/>
            <person name="Stephan W."/>
            <person name="Strausberg R.L."/>
            <person name="Strempel S."/>
            <person name="Sturgill D."/>
            <person name="Sutton G."/>
            <person name="Sutton G.G."/>
            <person name="Tao W."/>
            <person name="Teichmann S."/>
            <person name="Tobari Y.N."/>
            <person name="Tomimura Y."/>
            <person name="Tsolas J.M."/>
            <person name="Valente V.L."/>
            <person name="Venter E."/>
            <person name="Venter J.C."/>
            <person name="Vicario S."/>
            <person name="Vieira F.G."/>
            <person name="Vilella A.J."/>
            <person name="Villasante A."/>
            <person name="Walenz B."/>
            <person name="Wang J."/>
            <person name="Wasserman M."/>
            <person name="Watts T."/>
            <person name="Wilson D."/>
            <person name="Wilson R.K."/>
            <person name="Wing R.A."/>
            <person name="Wolfner M.F."/>
            <person name="Wong A."/>
            <person name="Wong G.K."/>
            <person name="Wu C.I."/>
            <person name="Wu G."/>
            <person name="Yamamoto D."/>
            <person name="Yang H.P."/>
            <person name="Yang S.P."/>
            <person name="Yorke J.A."/>
            <person name="Yoshida K."/>
            <person name="Zdobnov E."/>
            <person name="Zhang P."/>
            <person name="Zhang Y."/>
            <person name="Zimin A.V."/>
            <person name="Baldwin J."/>
            <person name="Abdouelleil A."/>
            <person name="Abdulkadir J."/>
            <person name="Abebe A."/>
            <person name="Abera B."/>
            <person name="Abreu J."/>
            <person name="Acer S.C."/>
            <person name="Aftuck L."/>
            <person name="Alexander A."/>
            <person name="An P."/>
            <person name="Anderson E."/>
            <person name="Anderson S."/>
            <person name="Arachi H."/>
            <person name="Azer M."/>
            <person name="Bachantsang P."/>
            <person name="Barry A."/>
            <person name="Bayul T."/>
            <person name="Berlin A."/>
            <person name="Bessette D."/>
            <person name="Bloom T."/>
            <person name="Blye J."/>
            <person name="Boguslavskiy L."/>
            <person name="Bonnet C."/>
            <person name="Boukhgalter B."/>
            <person name="Bourzgui I."/>
            <person name="Brown A."/>
            <person name="Cahill P."/>
            <person name="Channer S."/>
            <person name="Cheshatsang Y."/>
            <person name="Chuda L."/>
            <person name="Citroen M."/>
            <person name="Collymore A."/>
            <person name="Cooke P."/>
            <person name="Costello M."/>
            <person name="D'Aco K."/>
            <person name="Daza R."/>
            <person name="De Haan G."/>
            <person name="DeGray S."/>
            <person name="DeMaso C."/>
            <person name="Dhargay N."/>
            <person name="Dooley K."/>
            <person name="Dooley E."/>
            <person name="Doricent M."/>
            <person name="Dorje P."/>
            <person name="Dorjee K."/>
            <person name="Dupes A."/>
            <person name="Elong R."/>
            <person name="Falk J."/>
            <person name="Farina A."/>
            <person name="Faro S."/>
            <person name="Ferguson D."/>
            <person name="Fisher S."/>
            <person name="Foley C.D."/>
            <person name="Franke A."/>
            <person name="Friedrich D."/>
            <person name="Gadbois L."/>
            <person name="Gearin G."/>
            <person name="Gearin C.R."/>
            <person name="Giannoukos G."/>
            <person name="Goode T."/>
            <person name="Graham J."/>
            <person name="Grandbois E."/>
            <person name="Grewal S."/>
            <person name="Gyaltsen K."/>
            <person name="Hafez N."/>
            <person name="Hagos B."/>
            <person name="Hall J."/>
            <person name="Henson C."/>
            <person name="Hollinger A."/>
            <person name="Honan T."/>
            <person name="Huard M.D."/>
            <person name="Hughes L."/>
            <person name="Hurhula B."/>
            <person name="Husby M.E."/>
            <person name="Kamat A."/>
            <person name="Kanga B."/>
            <person name="Kashin S."/>
            <person name="Khazanovich D."/>
            <person name="Kisner P."/>
            <person name="Lance K."/>
            <person name="Lara M."/>
            <person name="Lee W."/>
            <person name="Lennon N."/>
            <person name="Letendre F."/>
            <person name="LeVine R."/>
            <person name="Lipovsky A."/>
            <person name="Liu X."/>
            <person name="Liu J."/>
            <person name="Liu S."/>
            <person name="Lokyitsang T."/>
            <person name="Lokyitsang Y."/>
            <person name="Lubonja R."/>
            <person name="Lui A."/>
            <person name="MacDonald P."/>
            <person name="Magnisalis V."/>
            <person name="Maru K."/>
            <person name="Matthews C."/>
            <person name="McCusker W."/>
            <person name="McDonough S."/>
            <person name="Mehta T."/>
            <person name="Meldrim J."/>
            <person name="Meneus L."/>
            <person name="Mihai O."/>
            <person name="Mihalev A."/>
            <person name="Mihova T."/>
            <person name="Mittelman R."/>
            <person name="Mlenga V."/>
            <person name="Montmayeur A."/>
            <person name="Mulrain L."/>
            <person name="Navidi A."/>
            <person name="Naylor J."/>
            <person name="Negash T."/>
            <person name="Nguyen T."/>
            <person name="Nguyen N."/>
            <person name="Nicol R."/>
            <person name="Norbu C."/>
            <person name="Norbu N."/>
            <person name="Novod N."/>
            <person name="O'Neill B."/>
            <person name="Osman S."/>
            <person name="Markiewicz E."/>
            <person name="Oyono O.L."/>
            <person name="Patti C."/>
            <person name="Phunkhang P."/>
            <person name="Pierre F."/>
            <person name="Priest M."/>
            <person name="Raghuraman S."/>
            <person name="Rege F."/>
            <person name="Reyes R."/>
            <person name="Rise C."/>
            <person name="Rogov P."/>
            <person name="Ross K."/>
            <person name="Ryan E."/>
            <person name="Settipalli S."/>
            <person name="Shea T."/>
            <person name="Sherpa N."/>
            <person name="Shi L."/>
            <person name="Shih D."/>
            <person name="Sparrow T."/>
            <person name="Spaulding J."/>
            <person name="Stalker J."/>
            <person name="Stange-Thomann N."/>
            <person name="Stavropoulos S."/>
            <person name="Stone C."/>
            <person name="Strader C."/>
            <person name="Tesfaye S."/>
            <person name="Thomson T."/>
            <person name="Thoulutsang Y."/>
            <person name="Thoulutsang D."/>
            <person name="Topham K."/>
            <person name="Topping I."/>
            <person name="Tsamla T."/>
            <person name="Vassiliev H."/>
            <person name="Vo A."/>
            <person name="Wangchuk T."/>
            <person name="Wangdi T."/>
            <person name="Weiand M."/>
            <person name="Wilkinson J."/>
            <person name="Wilson A."/>
            <person name="Yadav S."/>
            <person name="Young G."/>
            <person name="Yu Q."/>
            <person name="Zembek L."/>
            <person name="Zhong D."/>
            <person name="Zimmer A."/>
            <person name="Zwirko Z."/>
            <person name="Jaffe D.B."/>
            <person name="Alvarez P."/>
            <person name="Brockman W."/>
            <person name="Butler J."/>
            <person name="Chin C."/>
            <person name="Gnerre S."/>
            <person name="Grabherr M."/>
            <person name="Kleber M."/>
            <person name="Mauceli E."/>
            <person name="MacCallum I."/>
        </authorList>
    </citation>
    <scope>NUCLEOTIDE SEQUENCE [LARGE SCALE GENOMIC DNA]</scope>
    <source>
        <strain evidence="7">Tucson 14024-0371.13</strain>
    </source>
</reference>
<dbReference type="SMR" id="B3MD40"/>
<dbReference type="InterPro" id="IPR034763">
    <property type="entry name" value="P14a_insect"/>
</dbReference>
<dbReference type="PIRSF" id="PIRSF038921">
    <property type="entry name" value="P14a"/>
    <property type="match status" value="1"/>
</dbReference>
<dbReference type="HOGENOM" id="CLU_035730_7_0_1"/>
<dbReference type="AlphaFoldDB" id="B3MD40"/>
<dbReference type="SUPFAM" id="SSF55797">
    <property type="entry name" value="PR-1-like"/>
    <property type="match status" value="1"/>
</dbReference>
<proteinExistence type="inferred from homology"/>
<dbReference type="Pfam" id="PF00188">
    <property type="entry name" value="CAP"/>
    <property type="match status" value="1"/>
</dbReference>
<evidence type="ECO:0000313" key="6">
    <source>
        <dbReference type="EMBL" id="EDV36355.2"/>
    </source>
</evidence>
<dbReference type="FunCoup" id="B3MD40">
    <property type="interactions" value="13"/>
</dbReference>
<protein>
    <recommendedName>
        <fullName evidence="5">SCP domain-containing protein</fullName>
    </recommendedName>
</protein>
<dbReference type="eggNOG" id="KOG3017">
    <property type="taxonomic scope" value="Eukaryota"/>
</dbReference>
<evidence type="ECO:0000256" key="4">
    <source>
        <dbReference type="ARBA" id="ARBA00022729"/>
    </source>
</evidence>
<dbReference type="Proteomes" id="UP000007801">
    <property type="component" value="Unassembled WGS sequence"/>
</dbReference>
<dbReference type="Gene3D" id="3.40.33.10">
    <property type="entry name" value="CAP"/>
    <property type="match status" value="1"/>
</dbReference>
<dbReference type="GeneID" id="6494861"/>
<dbReference type="GO" id="GO:0046693">
    <property type="term" value="P:sperm storage"/>
    <property type="evidence" value="ECO:0007669"/>
    <property type="project" value="EnsemblMetazoa"/>
</dbReference>
<keyword evidence="7" id="KW-1185">Reference proteome</keyword>